<reference evidence="2 3" key="1">
    <citation type="submission" date="2017-05" db="EMBL/GenBank/DDBJ databases">
        <title>The Genome Sequence of Enterococcus sp. 10A9_DIV0425.</title>
        <authorList>
            <consortium name="The Broad Institute Genomics Platform"/>
            <consortium name="The Broad Institute Genomic Center for Infectious Diseases"/>
            <person name="Earl A."/>
            <person name="Manson A."/>
            <person name="Schwartman J."/>
            <person name="Gilmore M."/>
            <person name="Abouelleil A."/>
            <person name="Cao P."/>
            <person name="Chapman S."/>
            <person name="Cusick C."/>
            <person name="Shea T."/>
            <person name="Young S."/>
            <person name="Neafsey D."/>
            <person name="Nusbaum C."/>
            <person name="Birren B."/>
        </authorList>
    </citation>
    <scope>NUCLEOTIDE SEQUENCE [LARGE SCALE GENOMIC DNA]</scope>
    <source>
        <strain evidence="2 3">10A9_DIV0425</strain>
    </source>
</reference>
<organism evidence="2 3">
    <name type="scientific">Candidatus Enterococcus wittei</name>
    <dbReference type="NCBI Taxonomy" id="1987383"/>
    <lineage>
        <taxon>Bacteria</taxon>
        <taxon>Bacillati</taxon>
        <taxon>Bacillota</taxon>
        <taxon>Bacilli</taxon>
        <taxon>Lactobacillales</taxon>
        <taxon>Enterococcaceae</taxon>
        <taxon>Enterococcus</taxon>
    </lineage>
</organism>
<keyword evidence="1" id="KW-0812">Transmembrane</keyword>
<name>A0A2C9XQY2_9ENTE</name>
<evidence type="ECO:0000313" key="2">
    <source>
        <dbReference type="EMBL" id="OTP12590.1"/>
    </source>
</evidence>
<dbReference type="EMBL" id="NGMO01000001">
    <property type="protein sequence ID" value="OTP12590.1"/>
    <property type="molecule type" value="Genomic_DNA"/>
</dbReference>
<comment type="caution">
    <text evidence="2">The sequence shown here is derived from an EMBL/GenBank/DDBJ whole genome shotgun (WGS) entry which is preliminary data.</text>
</comment>
<evidence type="ECO:0000313" key="3">
    <source>
        <dbReference type="Proteomes" id="UP000194933"/>
    </source>
</evidence>
<feature type="transmembrane region" description="Helical" evidence="1">
    <location>
        <begin position="94"/>
        <end position="124"/>
    </location>
</feature>
<evidence type="ECO:0000256" key="1">
    <source>
        <dbReference type="SAM" id="Phobius"/>
    </source>
</evidence>
<dbReference type="STRING" id="1987383.A5844_000823"/>
<proteinExistence type="predicted"/>
<dbReference type="AlphaFoldDB" id="A0A2C9XQY2"/>
<dbReference type="Proteomes" id="UP000194933">
    <property type="component" value="Unassembled WGS sequence"/>
</dbReference>
<gene>
    <name evidence="2" type="ORF">A5844_000823</name>
</gene>
<dbReference type="RefSeq" id="WP_086284003.1">
    <property type="nucleotide sequence ID" value="NZ_NGMO01000001.1"/>
</dbReference>
<keyword evidence="1" id="KW-0472">Membrane</keyword>
<feature type="transmembrane region" description="Helical" evidence="1">
    <location>
        <begin position="57"/>
        <end position="78"/>
    </location>
</feature>
<keyword evidence="3" id="KW-1185">Reference proteome</keyword>
<protein>
    <recommendedName>
        <fullName evidence="4">DUF4064 domain-containing protein</fullName>
    </recommendedName>
</protein>
<sequence>MIRKKERILVFLMGIWQIIDGLVTIIFYGLSKQWELFGINQANLSYLKQLNDHYGNIFLFICTFGIFLIGLGMINLLLSQKYIKDDQEHFKIGLYLLVQGIIAYFILDFISLILGMTAGVLLLAKNKSIRLNKKRI</sequence>
<evidence type="ECO:0008006" key="4">
    <source>
        <dbReference type="Google" id="ProtNLM"/>
    </source>
</evidence>
<accession>A0A2C9XQY2</accession>
<keyword evidence="1" id="KW-1133">Transmembrane helix</keyword>
<feature type="transmembrane region" description="Helical" evidence="1">
    <location>
        <begin position="9"/>
        <end position="30"/>
    </location>
</feature>